<dbReference type="AlphaFoldDB" id="A0A919Y0E3"/>
<dbReference type="Proteomes" id="UP000678895">
    <property type="component" value="Unassembled WGS sequence"/>
</dbReference>
<dbReference type="Gene3D" id="3.30.457.10">
    <property type="entry name" value="Copper amine oxidase-like, N-terminal domain"/>
    <property type="match status" value="1"/>
</dbReference>
<sequence>MEGQVIVVKKMVVSLLVAALLLPGVETVSAAVKEFDKNIVGSPKLAVLVDGRKVKFQGGDPVSEKGRVQVPLRGVGEALGAEVDYDEAGKKVKYTREGKSIVLTIGSKEAVVDGRVITMDTAAKAVKGRTYVPLRFVSENLGETVKWDGVGNWVWIGSQEIPHITEVTELEDIKPYRHYYEGYEYMSQSDGNDLDFARIVDGDTMPVQLTKLTIMDMWMVTDGENDGIRVRFKGANKLTIFFLQGNGDIRRRDAYVVDQGDGTYIGQFPIVSSPDNHYKYGKDWRNYSIKDADYLLFQVTSYPDDSIRLFSNPFK</sequence>
<dbReference type="SUPFAM" id="SSF55383">
    <property type="entry name" value="Copper amine oxidase, domain N"/>
    <property type="match status" value="1"/>
</dbReference>
<keyword evidence="3" id="KW-1185">Reference proteome</keyword>
<reference evidence="2" key="1">
    <citation type="submission" date="2021-03" db="EMBL/GenBank/DDBJ databases">
        <title>Antimicrobial resistance genes in bacteria isolated from Japanese honey, and their potential for conferring macrolide and lincosamide resistance in the American foulbrood pathogen Paenibacillus larvae.</title>
        <authorList>
            <person name="Okamoto M."/>
            <person name="Kumagai M."/>
            <person name="Kanamori H."/>
            <person name="Takamatsu D."/>
        </authorList>
    </citation>
    <scope>NUCLEOTIDE SEQUENCE</scope>
    <source>
        <strain evidence="2">J41TS4</strain>
    </source>
</reference>
<comment type="caution">
    <text evidence="2">The sequence shown here is derived from an EMBL/GenBank/DDBJ whole genome shotgun (WGS) entry which is preliminary data.</text>
</comment>
<dbReference type="InterPro" id="IPR036582">
    <property type="entry name" value="Mao_N_sf"/>
</dbReference>
<evidence type="ECO:0000313" key="2">
    <source>
        <dbReference type="EMBL" id="GIO42606.1"/>
    </source>
</evidence>
<accession>A0A919Y0E3</accession>
<organism evidence="2 3">
    <name type="scientific">Paenibacillus apis</name>
    <dbReference type="NCBI Taxonomy" id="1792174"/>
    <lineage>
        <taxon>Bacteria</taxon>
        <taxon>Bacillati</taxon>
        <taxon>Bacillota</taxon>
        <taxon>Bacilli</taxon>
        <taxon>Bacillales</taxon>
        <taxon>Paenibacillaceae</taxon>
        <taxon>Paenibacillus</taxon>
    </lineage>
</organism>
<name>A0A919Y0E3_9BACL</name>
<dbReference type="Pfam" id="PF07833">
    <property type="entry name" value="Cu_amine_oxidN1"/>
    <property type="match status" value="1"/>
</dbReference>
<dbReference type="InterPro" id="IPR012854">
    <property type="entry name" value="Cu_amine_oxidase-like_N"/>
</dbReference>
<dbReference type="EMBL" id="BORS01000007">
    <property type="protein sequence ID" value="GIO42606.1"/>
    <property type="molecule type" value="Genomic_DNA"/>
</dbReference>
<feature type="domain" description="Copper amine oxidase-like N-terminal" evidence="1">
    <location>
        <begin position="49"/>
        <end position="151"/>
    </location>
</feature>
<evidence type="ECO:0000259" key="1">
    <source>
        <dbReference type="Pfam" id="PF07833"/>
    </source>
</evidence>
<protein>
    <recommendedName>
        <fullName evidence="1">Copper amine oxidase-like N-terminal domain-containing protein</fullName>
    </recommendedName>
</protein>
<evidence type="ECO:0000313" key="3">
    <source>
        <dbReference type="Proteomes" id="UP000678895"/>
    </source>
</evidence>
<gene>
    <name evidence="2" type="ORF">J41TS4_23640</name>
</gene>
<dbReference type="RefSeq" id="WP_301627392.1">
    <property type="nucleotide sequence ID" value="NZ_BORS01000007.1"/>
</dbReference>
<proteinExistence type="predicted"/>